<proteinExistence type="predicted"/>
<keyword evidence="2" id="KW-0732">Signal</keyword>
<evidence type="ECO:0000313" key="3">
    <source>
        <dbReference type="EMBL" id="KAK7421092.1"/>
    </source>
</evidence>
<accession>A0ABR1HIV4</accession>
<protein>
    <recommendedName>
        <fullName evidence="5">Hydrophobin</fullName>
    </recommendedName>
</protein>
<dbReference type="EMBL" id="JAZAVK010000125">
    <property type="protein sequence ID" value="KAK7421092.1"/>
    <property type="molecule type" value="Genomic_DNA"/>
</dbReference>
<sequence>MKLQLTLLGLVALAVAKPQAPPPSPDPPPPPAPPSGDPAPAPPPPEKPVPSPPPSSPPPVPKPTDPAPPPPAPTGTGAPPEGAICQCGYTYCAEVLIGMEKPWTVPQLTQAYCSTPMATCSGGTPPSNVTSALYICLCEGANQEVGDHLELLCG</sequence>
<gene>
    <name evidence="3" type="ORF">QQZ08_010094</name>
</gene>
<feature type="region of interest" description="Disordered" evidence="1">
    <location>
        <begin position="17"/>
        <end position="79"/>
    </location>
</feature>
<comment type="caution">
    <text evidence="3">The sequence shown here is derived from an EMBL/GenBank/DDBJ whole genome shotgun (WGS) entry which is preliminary data.</text>
</comment>
<dbReference type="PRINTS" id="PR01217">
    <property type="entry name" value="PRICHEXTENSN"/>
</dbReference>
<evidence type="ECO:0000256" key="2">
    <source>
        <dbReference type="SAM" id="SignalP"/>
    </source>
</evidence>
<keyword evidence="4" id="KW-1185">Reference proteome</keyword>
<evidence type="ECO:0000313" key="4">
    <source>
        <dbReference type="Proteomes" id="UP001498421"/>
    </source>
</evidence>
<evidence type="ECO:0008006" key="5">
    <source>
        <dbReference type="Google" id="ProtNLM"/>
    </source>
</evidence>
<feature type="compositionally biased region" description="Pro residues" evidence="1">
    <location>
        <begin position="19"/>
        <end position="73"/>
    </location>
</feature>
<name>A0ABR1HIV4_9HYPO</name>
<feature type="non-terminal residue" evidence="3">
    <location>
        <position position="154"/>
    </location>
</feature>
<feature type="chain" id="PRO_5047482269" description="Hydrophobin" evidence="2">
    <location>
        <begin position="17"/>
        <end position="154"/>
    </location>
</feature>
<evidence type="ECO:0000256" key="1">
    <source>
        <dbReference type="SAM" id="MobiDB-lite"/>
    </source>
</evidence>
<reference evidence="3 4" key="1">
    <citation type="journal article" date="2025" name="Microbiol. Resour. Announc.">
        <title>Draft genome sequences for Neonectria magnoliae and Neonectria punicea, canker pathogens of Liriodendron tulipifera and Acer saccharum in West Virginia.</title>
        <authorList>
            <person name="Petronek H.M."/>
            <person name="Kasson M.T."/>
            <person name="Metheny A.M."/>
            <person name="Stauder C.M."/>
            <person name="Lovett B."/>
            <person name="Lynch S.C."/>
            <person name="Garnas J.R."/>
            <person name="Kasson L.R."/>
            <person name="Stajich J.E."/>
        </authorList>
    </citation>
    <scope>NUCLEOTIDE SEQUENCE [LARGE SCALE GENOMIC DNA]</scope>
    <source>
        <strain evidence="3 4">NRRL 64651</strain>
    </source>
</reference>
<organism evidence="3 4">
    <name type="scientific">Neonectria magnoliae</name>
    <dbReference type="NCBI Taxonomy" id="2732573"/>
    <lineage>
        <taxon>Eukaryota</taxon>
        <taxon>Fungi</taxon>
        <taxon>Dikarya</taxon>
        <taxon>Ascomycota</taxon>
        <taxon>Pezizomycotina</taxon>
        <taxon>Sordariomycetes</taxon>
        <taxon>Hypocreomycetidae</taxon>
        <taxon>Hypocreales</taxon>
        <taxon>Nectriaceae</taxon>
        <taxon>Neonectria</taxon>
    </lineage>
</organism>
<dbReference type="Proteomes" id="UP001498421">
    <property type="component" value="Unassembled WGS sequence"/>
</dbReference>
<feature type="signal peptide" evidence="2">
    <location>
        <begin position="1"/>
        <end position="16"/>
    </location>
</feature>